<keyword evidence="2" id="KW-0597">Phosphoprotein</keyword>
<dbReference type="PROSITE" id="PS50075">
    <property type="entry name" value="CARRIER"/>
    <property type="match status" value="1"/>
</dbReference>
<dbReference type="Pfam" id="PF22621">
    <property type="entry name" value="CurL-like_PKS_C"/>
    <property type="match status" value="1"/>
</dbReference>
<dbReference type="GO" id="GO:0006633">
    <property type="term" value="P:fatty acid biosynthetic process"/>
    <property type="evidence" value="ECO:0007669"/>
    <property type="project" value="InterPro"/>
</dbReference>
<dbReference type="Proteomes" id="UP000295157">
    <property type="component" value="Unassembled WGS sequence"/>
</dbReference>
<dbReference type="GO" id="GO:0004315">
    <property type="term" value="F:3-oxoacyl-[acyl-carrier-protein] synthase activity"/>
    <property type="evidence" value="ECO:0007669"/>
    <property type="project" value="InterPro"/>
</dbReference>
<dbReference type="GO" id="GO:0071770">
    <property type="term" value="P:DIM/DIP cell wall layer assembly"/>
    <property type="evidence" value="ECO:0007669"/>
    <property type="project" value="TreeGrafter"/>
</dbReference>
<protein>
    <submittedName>
        <fullName evidence="6">Uncharacterized protein</fullName>
    </submittedName>
</protein>
<reference evidence="6 7" key="1">
    <citation type="submission" date="2019-02" db="EMBL/GenBank/DDBJ databases">
        <title>Draft genome sequences of novel Actinobacteria.</title>
        <authorList>
            <person name="Sahin N."/>
            <person name="Ay H."/>
            <person name="Saygin H."/>
        </authorList>
    </citation>
    <scope>NUCLEOTIDE SEQUENCE [LARGE SCALE GENOMIC DNA]</scope>
    <source>
        <strain evidence="6 7">KC201</strain>
    </source>
</reference>
<sequence length="688" mass="70962">MTDAPAVAIVGMSGRFPGARDVAGFWANLRDGVCSIADFDEEELLADGVPADELRHPGYVPSKGYLADAGRFEHELFGFGAAEARALDPQARLLLETAWSALEDAGYDPRAAPDRTGVYVGGEPSDHALAAQLDAGLRARLGPMQVRMFTDREFMAGWVSYRLNLTGPSVTVQTACSTSLATVHLAVQALLLSECDLALAGGVSIDTPYKRGYLYEPGGIFSPDGRCRPFDEKAAGTVGGNGVGLVVLKRLEDALADGDPIHAVVRGTALSNDGAGRVGFTAPGVDGQTAAIVEAWAAAGLEPADAQFLEAHGTGTDLGDRIEVAAAAAAVDGAQGCAIGSVKSNVGHLNAAAGVTGLIKAALMLRHRTMVPTVNVTRPHPDLDLGSTPFHLLTATTEWAPPVSGPRLAGVSSLGIGGTNVHVVLQEPPAPAPSTATRAAALRRGDDGPAVAHGTDGPAPVRGDGPPLVLPLSARTPAQLAAAAGRLARALRAPGAPSLADVACTLATGRAALDARAYVSATTRAEAAAALDALAARGEAAAGEMARGRSVPGDAWVRGEDVVWPRTGGRRAHLPTYPFAGEHHGALTVGAPPPPRPEQPQDTRAAVTDLFLTTLDLTGTEDLGRTYFAVGGDSLTAVFLVGELRDRFGLEAPIELFLEELPLEELISRVLSEPDDDPLGDLLDEFGA</sequence>
<dbReference type="InterPro" id="IPR036736">
    <property type="entry name" value="ACP-like_sf"/>
</dbReference>
<comment type="caution">
    <text evidence="6">The sequence shown here is derived from an EMBL/GenBank/DDBJ whole genome shotgun (WGS) entry which is preliminary data.</text>
</comment>
<dbReference type="CDD" id="cd00833">
    <property type="entry name" value="PKS"/>
    <property type="match status" value="1"/>
</dbReference>
<dbReference type="EMBL" id="SMJZ01000303">
    <property type="protein sequence ID" value="TDB95926.1"/>
    <property type="molecule type" value="Genomic_DNA"/>
</dbReference>
<dbReference type="GO" id="GO:0005737">
    <property type="term" value="C:cytoplasm"/>
    <property type="evidence" value="ECO:0007669"/>
    <property type="project" value="TreeGrafter"/>
</dbReference>
<dbReference type="PROSITE" id="PS00606">
    <property type="entry name" value="KS3_1"/>
    <property type="match status" value="1"/>
</dbReference>
<evidence type="ECO:0000259" key="4">
    <source>
        <dbReference type="PROSITE" id="PS50075"/>
    </source>
</evidence>
<dbReference type="InterPro" id="IPR018201">
    <property type="entry name" value="Ketoacyl_synth_AS"/>
</dbReference>
<dbReference type="Pfam" id="PF00109">
    <property type="entry name" value="ketoacyl-synt"/>
    <property type="match status" value="1"/>
</dbReference>
<dbReference type="GO" id="GO:0005886">
    <property type="term" value="C:plasma membrane"/>
    <property type="evidence" value="ECO:0007669"/>
    <property type="project" value="TreeGrafter"/>
</dbReference>
<dbReference type="InterPro" id="IPR014030">
    <property type="entry name" value="Ketoacyl_synth_N"/>
</dbReference>
<dbReference type="SMART" id="SM00825">
    <property type="entry name" value="PKS_KS"/>
    <property type="match status" value="1"/>
</dbReference>
<feature type="domain" description="Ketosynthase family 3 (KS3)" evidence="5">
    <location>
        <begin position="4"/>
        <end position="427"/>
    </location>
</feature>
<keyword evidence="7" id="KW-1185">Reference proteome</keyword>
<dbReference type="RefSeq" id="WP_132341417.1">
    <property type="nucleotide sequence ID" value="NZ_SMJZ01000303.1"/>
</dbReference>
<dbReference type="InterPro" id="IPR020841">
    <property type="entry name" value="PKS_Beta-ketoAc_synthase_dom"/>
</dbReference>
<dbReference type="SUPFAM" id="SSF47336">
    <property type="entry name" value="ACP-like"/>
    <property type="match status" value="1"/>
</dbReference>
<dbReference type="Pfam" id="PF02801">
    <property type="entry name" value="Ketoacyl-synt_C"/>
    <property type="match status" value="1"/>
</dbReference>
<evidence type="ECO:0000259" key="5">
    <source>
        <dbReference type="PROSITE" id="PS52004"/>
    </source>
</evidence>
<dbReference type="InterPro" id="IPR050091">
    <property type="entry name" value="PKS_NRPS_Biosynth_Enz"/>
</dbReference>
<dbReference type="PANTHER" id="PTHR43775:SF37">
    <property type="entry name" value="SI:DKEY-61P9.11"/>
    <property type="match status" value="1"/>
</dbReference>
<proteinExistence type="predicted"/>
<dbReference type="PANTHER" id="PTHR43775">
    <property type="entry name" value="FATTY ACID SYNTHASE"/>
    <property type="match status" value="1"/>
</dbReference>
<dbReference type="PROSITE" id="PS52004">
    <property type="entry name" value="KS3_2"/>
    <property type="match status" value="1"/>
</dbReference>
<evidence type="ECO:0000256" key="2">
    <source>
        <dbReference type="ARBA" id="ARBA00022553"/>
    </source>
</evidence>
<dbReference type="AlphaFoldDB" id="A0A4R4MPJ1"/>
<dbReference type="Pfam" id="PF00550">
    <property type="entry name" value="PP-binding"/>
    <property type="match status" value="1"/>
</dbReference>
<dbReference type="InterPro" id="IPR016039">
    <property type="entry name" value="Thiolase-like"/>
</dbReference>
<dbReference type="Gene3D" id="3.30.70.3290">
    <property type="match status" value="1"/>
</dbReference>
<evidence type="ECO:0000256" key="1">
    <source>
        <dbReference type="ARBA" id="ARBA00022450"/>
    </source>
</evidence>
<dbReference type="InterPro" id="IPR014031">
    <property type="entry name" value="Ketoacyl_synth_C"/>
</dbReference>
<dbReference type="OrthoDB" id="4537517at2"/>
<dbReference type="Gene3D" id="1.10.1200.10">
    <property type="entry name" value="ACP-like"/>
    <property type="match status" value="1"/>
</dbReference>
<dbReference type="SUPFAM" id="SSF53901">
    <property type="entry name" value="Thiolase-like"/>
    <property type="match status" value="1"/>
</dbReference>
<keyword evidence="3" id="KW-0808">Transferase</keyword>
<organism evidence="6 7">
    <name type="scientific">Nonomuraea longispora</name>
    <dbReference type="NCBI Taxonomy" id="1848320"/>
    <lineage>
        <taxon>Bacteria</taxon>
        <taxon>Bacillati</taxon>
        <taxon>Actinomycetota</taxon>
        <taxon>Actinomycetes</taxon>
        <taxon>Streptosporangiales</taxon>
        <taxon>Streptosporangiaceae</taxon>
        <taxon>Nonomuraea</taxon>
    </lineage>
</organism>
<evidence type="ECO:0000256" key="3">
    <source>
        <dbReference type="ARBA" id="ARBA00022679"/>
    </source>
</evidence>
<keyword evidence="1" id="KW-0596">Phosphopantetheine</keyword>
<evidence type="ECO:0000313" key="7">
    <source>
        <dbReference type="Proteomes" id="UP000295157"/>
    </source>
</evidence>
<feature type="domain" description="Carrier" evidence="4">
    <location>
        <begin position="594"/>
        <end position="674"/>
    </location>
</feature>
<gene>
    <name evidence="6" type="ORF">E1267_41410</name>
</gene>
<dbReference type="GO" id="GO:0004312">
    <property type="term" value="F:fatty acid synthase activity"/>
    <property type="evidence" value="ECO:0007669"/>
    <property type="project" value="TreeGrafter"/>
</dbReference>
<dbReference type="Gene3D" id="3.40.47.10">
    <property type="match status" value="1"/>
</dbReference>
<name>A0A4R4MPJ1_9ACTN</name>
<accession>A0A4R4MPJ1</accession>
<dbReference type="InterPro" id="IPR009081">
    <property type="entry name" value="PP-bd_ACP"/>
</dbReference>
<evidence type="ECO:0000313" key="6">
    <source>
        <dbReference type="EMBL" id="TDB95926.1"/>
    </source>
</evidence>